<gene>
    <name evidence="1" type="ORF">A0H81_01324</name>
</gene>
<organism evidence="1 2">
    <name type="scientific">Grifola frondosa</name>
    <name type="common">Maitake</name>
    <name type="synonym">Polyporus frondosus</name>
    <dbReference type="NCBI Taxonomy" id="5627"/>
    <lineage>
        <taxon>Eukaryota</taxon>
        <taxon>Fungi</taxon>
        <taxon>Dikarya</taxon>
        <taxon>Basidiomycota</taxon>
        <taxon>Agaricomycotina</taxon>
        <taxon>Agaricomycetes</taxon>
        <taxon>Polyporales</taxon>
        <taxon>Grifolaceae</taxon>
        <taxon>Grifola</taxon>
    </lineage>
</organism>
<evidence type="ECO:0000313" key="2">
    <source>
        <dbReference type="Proteomes" id="UP000092993"/>
    </source>
</evidence>
<evidence type="ECO:0000313" key="1">
    <source>
        <dbReference type="EMBL" id="OBZ79751.1"/>
    </source>
</evidence>
<dbReference type="STRING" id="5627.A0A1C7MS90"/>
<dbReference type="OMA" id="YSMYIFD"/>
<comment type="caution">
    <text evidence="1">The sequence shown here is derived from an EMBL/GenBank/DDBJ whole genome shotgun (WGS) entry which is preliminary data.</text>
</comment>
<proteinExistence type="predicted"/>
<name>A0A1C7MS90_GRIFR</name>
<dbReference type="Proteomes" id="UP000092993">
    <property type="component" value="Unassembled WGS sequence"/>
</dbReference>
<sequence>MQSGSEAIALHLPAVPGSAPGSYYQVQLSGQSTSIAAAPKTIIAFPTDAFTYCLQSPALQHSLQIQLPEATIERSHNLATEGDVERAGAVYLLHDVNLIIEDLLINHLYIDPANIQCAGQSTTGASRPDMKYVVNGATFLILEYKHTNVLRNCDWTHAALVGPERTAKEIIDNIKQGDLTALKDNAAIISKQGSKYSSQCGLIVLCDYQNMIVLDFTPGANNARWNDLTDPVKYFFSNGKETTHKQLLLAALIYGLRKVGVLGANA</sequence>
<keyword evidence="2" id="KW-1185">Reference proteome</keyword>
<protein>
    <submittedName>
        <fullName evidence="1">Uncharacterized protein</fullName>
    </submittedName>
</protein>
<dbReference type="EMBL" id="LUGG01000001">
    <property type="protein sequence ID" value="OBZ79751.1"/>
    <property type="molecule type" value="Genomic_DNA"/>
</dbReference>
<reference evidence="1 2" key="1">
    <citation type="submission" date="2016-03" db="EMBL/GenBank/DDBJ databases">
        <title>Whole genome sequencing of Grifola frondosa 9006-11.</title>
        <authorList>
            <person name="Min B."/>
            <person name="Park H."/>
            <person name="Kim J.-G."/>
            <person name="Cho H."/>
            <person name="Oh Y.-L."/>
            <person name="Kong W.-S."/>
            <person name="Choi I.-G."/>
        </authorList>
    </citation>
    <scope>NUCLEOTIDE SEQUENCE [LARGE SCALE GENOMIC DNA]</scope>
    <source>
        <strain evidence="1 2">9006-11</strain>
    </source>
</reference>
<dbReference type="OrthoDB" id="2896980at2759"/>
<accession>A0A1C7MS90</accession>
<dbReference type="AlphaFoldDB" id="A0A1C7MS90"/>